<dbReference type="OrthoDB" id="9961173at2"/>
<dbReference type="Proteomes" id="UP000017805">
    <property type="component" value="Chromosome"/>
</dbReference>
<dbReference type="GeneID" id="97350056"/>
<sequence>MAKNQKGEDRTNDLGRFAGISKEYDFETGALDTAVPQSQRKSDQKK</sequence>
<dbReference type="HOGENOM" id="CLU_206975_0_0_9"/>
<protein>
    <submittedName>
        <fullName evidence="2">Uncharacterized protein</fullName>
    </submittedName>
</protein>
<dbReference type="EMBL" id="CP006643">
    <property type="protein sequence ID" value="AGX04906.1"/>
    <property type="molecule type" value="Genomic_DNA"/>
</dbReference>
<gene>
    <name evidence="2" type="ORF">N288_15030</name>
</gene>
<evidence type="ECO:0000256" key="1">
    <source>
        <dbReference type="SAM" id="MobiDB-lite"/>
    </source>
</evidence>
<feature type="region of interest" description="Disordered" evidence="1">
    <location>
        <begin position="25"/>
        <end position="46"/>
    </location>
</feature>
<name>U5LDY4_9BACI</name>
<reference evidence="2 3" key="1">
    <citation type="submission" date="2013-07" db="EMBL/GenBank/DDBJ databases">
        <title>Complete genome sequence of Bacillus infantis NRRL B-14911 that has potential to induce cardiac disease by antigenic mimicry.</title>
        <authorList>
            <person name="Massilamany C."/>
            <person name="Smith T.P.L."/>
            <person name="Loy J.D."/>
            <person name="Barletta R."/>
            <person name="Reddy J."/>
        </authorList>
    </citation>
    <scope>NUCLEOTIDE SEQUENCE [LARGE SCALE GENOMIC DNA]</scope>
    <source>
        <strain evidence="2 3">NRRL B-14911</strain>
    </source>
</reference>
<dbReference type="AlphaFoldDB" id="U5LDY4"/>
<keyword evidence="3" id="KW-1185">Reference proteome</keyword>
<evidence type="ECO:0000313" key="2">
    <source>
        <dbReference type="EMBL" id="AGX04906.1"/>
    </source>
</evidence>
<accession>U5LDY4</accession>
<proteinExistence type="predicted"/>
<organism evidence="2 3">
    <name type="scientific">Bacillus infantis NRRL B-14911</name>
    <dbReference type="NCBI Taxonomy" id="1367477"/>
    <lineage>
        <taxon>Bacteria</taxon>
        <taxon>Bacillati</taxon>
        <taxon>Bacillota</taxon>
        <taxon>Bacilli</taxon>
        <taxon>Bacillales</taxon>
        <taxon>Bacillaceae</taxon>
        <taxon>Bacillus</taxon>
    </lineage>
</organism>
<dbReference type="RefSeq" id="WP_022544018.1">
    <property type="nucleotide sequence ID" value="NC_022524.1"/>
</dbReference>
<dbReference type="PATRIC" id="fig|1367477.3.peg.2977"/>
<dbReference type="KEGG" id="bif:N288_15030"/>
<evidence type="ECO:0000313" key="3">
    <source>
        <dbReference type="Proteomes" id="UP000017805"/>
    </source>
</evidence>